<dbReference type="GO" id="GO:0003677">
    <property type="term" value="F:DNA binding"/>
    <property type="evidence" value="ECO:0007669"/>
    <property type="project" value="UniProtKB-KW"/>
</dbReference>
<dbReference type="GO" id="GO:0003700">
    <property type="term" value="F:DNA-binding transcription factor activity"/>
    <property type="evidence" value="ECO:0007669"/>
    <property type="project" value="TreeGrafter"/>
</dbReference>
<organism evidence="6 7">
    <name type="scientific">Dinghuibacter silviterrae</name>
    <dbReference type="NCBI Taxonomy" id="1539049"/>
    <lineage>
        <taxon>Bacteria</taxon>
        <taxon>Pseudomonadati</taxon>
        <taxon>Bacteroidota</taxon>
        <taxon>Chitinophagia</taxon>
        <taxon>Chitinophagales</taxon>
        <taxon>Chitinophagaceae</taxon>
        <taxon>Dinghuibacter</taxon>
    </lineage>
</organism>
<sequence length="234" mass="26494">MSIKGIFPIDNWDFKSQSILSGLPEEDLDMLMERSTTHTYKKGDTIFREGSFPSSIFFIATGKVKKFKTDKAGREQIIYVANTGELIGYHAVLSEGRYPDSAATLEESTLTVVEREDFLHTLRHSPTLNHRLLQNLSHEFSVLINNLTLFARRSVRERLALQLVVLREKYKINFEPGTPVEINLSREDLASLAGTTRENVVRILTEFKEEGLLQTKGRKIVVLDVRGLIGVAES</sequence>
<dbReference type="EMBL" id="SODV01000002">
    <property type="protein sequence ID" value="TDW96839.1"/>
    <property type="molecule type" value="Genomic_DNA"/>
</dbReference>
<dbReference type="Pfam" id="PF00027">
    <property type="entry name" value="cNMP_binding"/>
    <property type="match status" value="1"/>
</dbReference>
<dbReference type="Gene3D" id="1.10.10.10">
    <property type="entry name" value="Winged helix-like DNA-binding domain superfamily/Winged helix DNA-binding domain"/>
    <property type="match status" value="1"/>
</dbReference>
<dbReference type="InterPro" id="IPR014710">
    <property type="entry name" value="RmlC-like_jellyroll"/>
</dbReference>
<gene>
    <name evidence="6" type="ORF">EDB95_4675</name>
</gene>
<dbReference type="InterPro" id="IPR050397">
    <property type="entry name" value="Env_Response_Regulators"/>
</dbReference>
<dbReference type="SMART" id="SM00100">
    <property type="entry name" value="cNMP"/>
    <property type="match status" value="1"/>
</dbReference>
<dbReference type="InterPro" id="IPR036388">
    <property type="entry name" value="WH-like_DNA-bd_sf"/>
</dbReference>
<dbReference type="InterPro" id="IPR018490">
    <property type="entry name" value="cNMP-bd_dom_sf"/>
</dbReference>
<keyword evidence="2" id="KW-0238">DNA-binding</keyword>
<evidence type="ECO:0000256" key="1">
    <source>
        <dbReference type="ARBA" id="ARBA00023015"/>
    </source>
</evidence>
<proteinExistence type="predicted"/>
<dbReference type="PRINTS" id="PR00034">
    <property type="entry name" value="HTHCRP"/>
</dbReference>
<dbReference type="RefSeq" id="WP_133997990.1">
    <property type="nucleotide sequence ID" value="NZ_SODV01000002.1"/>
</dbReference>
<dbReference type="Pfam" id="PF13545">
    <property type="entry name" value="HTH_Crp_2"/>
    <property type="match status" value="1"/>
</dbReference>
<evidence type="ECO:0000259" key="5">
    <source>
        <dbReference type="PROSITE" id="PS51063"/>
    </source>
</evidence>
<evidence type="ECO:0000259" key="4">
    <source>
        <dbReference type="PROSITE" id="PS50042"/>
    </source>
</evidence>
<evidence type="ECO:0000313" key="6">
    <source>
        <dbReference type="EMBL" id="TDW96839.1"/>
    </source>
</evidence>
<dbReference type="PROSITE" id="PS50042">
    <property type="entry name" value="CNMP_BINDING_3"/>
    <property type="match status" value="1"/>
</dbReference>
<dbReference type="SMART" id="SM00419">
    <property type="entry name" value="HTH_CRP"/>
    <property type="match status" value="1"/>
</dbReference>
<feature type="domain" description="HTH crp-type" evidence="5">
    <location>
        <begin position="153"/>
        <end position="226"/>
    </location>
</feature>
<dbReference type="OrthoDB" id="9127033at2"/>
<comment type="caution">
    <text evidence="6">The sequence shown here is derived from an EMBL/GenBank/DDBJ whole genome shotgun (WGS) entry which is preliminary data.</text>
</comment>
<evidence type="ECO:0000256" key="3">
    <source>
        <dbReference type="ARBA" id="ARBA00023163"/>
    </source>
</evidence>
<evidence type="ECO:0000256" key="2">
    <source>
        <dbReference type="ARBA" id="ARBA00023125"/>
    </source>
</evidence>
<protein>
    <submittedName>
        <fullName evidence="6">CRP-like cAMP-binding protein</fullName>
    </submittedName>
</protein>
<dbReference type="InterPro" id="IPR000595">
    <property type="entry name" value="cNMP-bd_dom"/>
</dbReference>
<dbReference type="InterPro" id="IPR036390">
    <property type="entry name" value="WH_DNA-bd_sf"/>
</dbReference>
<dbReference type="PANTHER" id="PTHR24567:SF74">
    <property type="entry name" value="HTH-TYPE TRANSCRIPTIONAL REGULATOR ARCR"/>
    <property type="match status" value="1"/>
</dbReference>
<dbReference type="Proteomes" id="UP000294498">
    <property type="component" value="Unassembled WGS sequence"/>
</dbReference>
<keyword evidence="7" id="KW-1185">Reference proteome</keyword>
<dbReference type="GO" id="GO:0005829">
    <property type="term" value="C:cytosol"/>
    <property type="evidence" value="ECO:0007669"/>
    <property type="project" value="TreeGrafter"/>
</dbReference>
<dbReference type="InterPro" id="IPR012318">
    <property type="entry name" value="HTH_CRP"/>
</dbReference>
<feature type="domain" description="Cyclic nucleotide-binding" evidence="4">
    <location>
        <begin position="19"/>
        <end position="139"/>
    </location>
</feature>
<keyword evidence="1" id="KW-0805">Transcription regulation</keyword>
<dbReference type="Gene3D" id="2.60.120.10">
    <property type="entry name" value="Jelly Rolls"/>
    <property type="match status" value="1"/>
</dbReference>
<dbReference type="SUPFAM" id="SSF46785">
    <property type="entry name" value="Winged helix' DNA-binding domain"/>
    <property type="match status" value="1"/>
</dbReference>
<dbReference type="PANTHER" id="PTHR24567">
    <property type="entry name" value="CRP FAMILY TRANSCRIPTIONAL REGULATORY PROTEIN"/>
    <property type="match status" value="1"/>
</dbReference>
<keyword evidence="3" id="KW-0804">Transcription</keyword>
<evidence type="ECO:0000313" key="7">
    <source>
        <dbReference type="Proteomes" id="UP000294498"/>
    </source>
</evidence>
<accession>A0A4R8DGN7</accession>
<dbReference type="CDD" id="cd00038">
    <property type="entry name" value="CAP_ED"/>
    <property type="match status" value="1"/>
</dbReference>
<dbReference type="SUPFAM" id="SSF51206">
    <property type="entry name" value="cAMP-binding domain-like"/>
    <property type="match status" value="1"/>
</dbReference>
<reference evidence="6 7" key="1">
    <citation type="submission" date="2019-03" db="EMBL/GenBank/DDBJ databases">
        <title>Genomic Encyclopedia of Type Strains, Phase IV (KMG-IV): sequencing the most valuable type-strain genomes for metagenomic binning, comparative biology and taxonomic classification.</title>
        <authorList>
            <person name="Goeker M."/>
        </authorList>
    </citation>
    <scope>NUCLEOTIDE SEQUENCE [LARGE SCALE GENOMIC DNA]</scope>
    <source>
        <strain evidence="6 7">DSM 100059</strain>
    </source>
</reference>
<name>A0A4R8DGN7_9BACT</name>
<dbReference type="AlphaFoldDB" id="A0A4R8DGN7"/>
<dbReference type="PROSITE" id="PS51063">
    <property type="entry name" value="HTH_CRP_2"/>
    <property type="match status" value="1"/>
</dbReference>